<comment type="caution">
    <text evidence="2">The sequence shown here is derived from an EMBL/GenBank/DDBJ whole genome shotgun (WGS) entry which is preliminary data.</text>
</comment>
<name>A0ABT7XSL6_9NEIS</name>
<dbReference type="Proteomes" id="UP001168540">
    <property type="component" value="Unassembled WGS sequence"/>
</dbReference>
<organism evidence="2 3">
    <name type="scientific">Crenobacter oryzisoli</name>
    <dbReference type="NCBI Taxonomy" id="3056844"/>
    <lineage>
        <taxon>Bacteria</taxon>
        <taxon>Pseudomonadati</taxon>
        <taxon>Pseudomonadota</taxon>
        <taxon>Betaproteobacteria</taxon>
        <taxon>Neisseriales</taxon>
        <taxon>Neisseriaceae</taxon>
        <taxon>Crenobacter</taxon>
    </lineage>
</organism>
<protein>
    <recommendedName>
        <fullName evidence="4">Phosphate starvation-inducible protein PsiF</fullName>
    </recommendedName>
</protein>
<feature type="signal peptide" evidence="1">
    <location>
        <begin position="1"/>
        <end position="21"/>
    </location>
</feature>
<evidence type="ECO:0000313" key="2">
    <source>
        <dbReference type="EMBL" id="MDN0076784.1"/>
    </source>
</evidence>
<evidence type="ECO:0000256" key="1">
    <source>
        <dbReference type="SAM" id="SignalP"/>
    </source>
</evidence>
<feature type="chain" id="PRO_5047453114" description="Phosphate starvation-inducible protein PsiF" evidence="1">
    <location>
        <begin position="22"/>
        <end position="88"/>
    </location>
</feature>
<accession>A0ABT7XSL6</accession>
<dbReference type="RefSeq" id="WP_289831433.1">
    <property type="nucleotide sequence ID" value="NZ_JAUEDK010000042.1"/>
</dbReference>
<proteinExistence type="predicted"/>
<sequence>MRKFVMIALVALASANVVAYAADNSCAAQAASKKLAGAAKNSFIKKCEKDSKAASPQAMCEGKAAEKKLAGAAKNSFVKKCMKDASAG</sequence>
<evidence type="ECO:0000313" key="3">
    <source>
        <dbReference type="Proteomes" id="UP001168540"/>
    </source>
</evidence>
<gene>
    <name evidence="2" type="ORF">QU481_18180</name>
</gene>
<reference evidence="2" key="1">
    <citation type="submission" date="2023-06" db="EMBL/GenBank/DDBJ databases">
        <authorList>
            <person name="Zhang S."/>
        </authorList>
    </citation>
    <scope>NUCLEOTIDE SEQUENCE</scope>
    <source>
        <strain evidence="2">SG2303</strain>
    </source>
</reference>
<keyword evidence="1" id="KW-0732">Signal</keyword>
<dbReference type="EMBL" id="JAUEDK010000042">
    <property type="protein sequence ID" value="MDN0076784.1"/>
    <property type="molecule type" value="Genomic_DNA"/>
</dbReference>
<keyword evidence="3" id="KW-1185">Reference proteome</keyword>
<evidence type="ECO:0008006" key="4">
    <source>
        <dbReference type="Google" id="ProtNLM"/>
    </source>
</evidence>